<name>F0X2R7_9STRA</name>
<organism evidence="2">
    <name type="scientific">Albugo laibachii Nc14</name>
    <dbReference type="NCBI Taxonomy" id="890382"/>
    <lineage>
        <taxon>Eukaryota</taxon>
        <taxon>Sar</taxon>
        <taxon>Stramenopiles</taxon>
        <taxon>Oomycota</taxon>
        <taxon>Peronosporomycetes</taxon>
        <taxon>Albuginales</taxon>
        <taxon>Albuginaceae</taxon>
        <taxon>Albugo</taxon>
    </lineage>
</organism>
<keyword evidence="1" id="KW-1133">Transmembrane helix</keyword>
<accession>F0X2R7</accession>
<gene>
    <name evidence="2" type="primary">AlNc14C1557G12988</name>
    <name evidence="2" type="ORF">ALNC14_143540</name>
</gene>
<sequence>MYKLFHWRKTRLLRGRLSKHQFLALIMDTHDCKRVALRISIEETASSFRLFTRCLCILFSESALSNFRLQFAMLKLLLCGVSSALTLCMGFSPLCPMVQFCWRMFLERGSFPDSSICNQKVF</sequence>
<dbReference type="HOGENOM" id="CLU_2031010_0_0_1"/>
<keyword evidence="1" id="KW-0812">Transmembrane</keyword>
<evidence type="ECO:0000313" key="2">
    <source>
        <dbReference type="EMBL" id="CCA28210.1"/>
    </source>
</evidence>
<reference evidence="2" key="1">
    <citation type="journal article" date="2011" name="PLoS Biol.">
        <title>Gene gain and loss during evolution of obligate parasitism in the white rust pathogen of Arabidopsis thaliana.</title>
        <authorList>
            <person name="Kemen E."/>
            <person name="Gardiner A."/>
            <person name="Schultz-Larsen T."/>
            <person name="Kemen A.C."/>
            <person name="Balmuth A.L."/>
            <person name="Robert-Seilaniantz A."/>
            <person name="Bailey K."/>
            <person name="Holub E."/>
            <person name="Studholme D.J."/>
            <person name="Maclean D."/>
            <person name="Jones J.D."/>
        </authorList>
    </citation>
    <scope>NUCLEOTIDE SEQUENCE</scope>
</reference>
<protein>
    <submittedName>
        <fullName evidence="2">AlNc14C1557G12988 protein</fullName>
    </submittedName>
</protein>
<feature type="transmembrane region" description="Helical" evidence="1">
    <location>
        <begin position="76"/>
        <end position="94"/>
    </location>
</feature>
<evidence type="ECO:0000256" key="1">
    <source>
        <dbReference type="SAM" id="Phobius"/>
    </source>
</evidence>
<reference evidence="2" key="2">
    <citation type="submission" date="2011-02" db="EMBL/GenBank/DDBJ databases">
        <authorList>
            <person name="MacLean D."/>
        </authorList>
    </citation>
    <scope>NUCLEOTIDE SEQUENCE</scope>
</reference>
<keyword evidence="1" id="KW-0472">Membrane</keyword>
<dbReference type="EMBL" id="FR825059">
    <property type="protein sequence ID" value="CCA28210.1"/>
    <property type="molecule type" value="Genomic_DNA"/>
</dbReference>
<proteinExistence type="predicted"/>
<dbReference type="AlphaFoldDB" id="F0X2R7"/>